<dbReference type="EMBL" id="JACHMX010000001">
    <property type="protein sequence ID" value="MBB5850518.1"/>
    <property type="molecule type" value="Genomic_DNA"/>
</dbReference>
<comment type="caution">
    <text evidence="3">The sequence shown here is derived from an EMBL/GenBank/DDBJ whole genome shotgun (WGS) entry which is preliminary data.</text>
</comment>
<gene>
    <name evidence="3" type="ORF">HDA45_000605</name>
</gene>
<feature type="region of interest" description="Disordered" evidence="1">
    <location>
        <begin position="22"/>
        <end position="44"/>
    </location>
</feature>
<sequence>MFVTYQQEKSWFRPRAIFREQDRVPVGRGHPDHASHEESDEVSTSEEMAFENFVSCLELIGFNLARVWRECNSVAQNWGEARDDDARCPEWLSFEEFVEFIGHTRLTVSMALR</sequence>
<evidence type="ECO:0000259" key="2">
    <source>
        <dbReference type="Pfam" id="PF18871"/>
    </source>
</evidence>
<dbReference type="Pfam" id="PF18871">
    <property type="entry name" value="HEPN_Toprim_N"/>
    <property type="match status" value="1"/>
</dbReference>
<reference evidence="3 4" key="1">
    <citation type="submission" date="2020-08" db="EMBL/GenBank/DDBJ databases">
        <title>Sequencing the genomes of 1000 actinobacteria strains.</title>
        <authorList>
            <person name="Klenk H.-P."/>
        </authorList>
    </citation>
    <scope>NUCLEOTIDE SEQUENCE [LARGE SCALE GENOMIC DNA]</scope>
    <source>
        <strain evidence="3 4">DSM 45272</strain>
    </source>
</reference>
<evidence type="ECO:0000313" key="4">
    <source>
        <dbReference type="Proteomes" id="UP000580861"/>
    </source>
</evidence>
<evidence type="ECO:0000313" key="3">
    <source>
        <dbReference type="EMBL" id="MBB5850518.1"/>
    </source>
</evidence>
<dbReference type="Proteomes" id="UP000580861">
    <property type="component" value="Unassembled WGS sequence"/>
</dbReference>
<feature type="compositionally biased region" description="Basic and acidic residues" evidence="1">
    <location>
        <begin position="22"/>
        <end position="37"/>
    </location>
</feature>
<keyword evidence="4" id="KW-1185">Reference proteome</keyword>
<name>A0A841AWL9_9PSEU</name>
<dbReference type="AlphaFoldDB" id="A0A841AWL9"/>
<proteinExistence type="predicted"/>
<protein>
    <recommendedName>
        <fullName evidence="2">HEPN/Toprim N-terminal domain-containing protein</fullName>
    </recommendedName>
</protein>
<dbReference type="InterPro" id="IPR041487">
    <property type="entry name" value="HEPN/Toprim-NTD1"/>
</dbReference>
<feature type="domain" description="HEPN/Toprim N-terminal" evidence="2">
    <location>
        <begin position="3"/>
        <end position="98"/>
    </location>
</feature>
<accession>A0A841AWL9</accession>
<organism evidence="3 4">
    <name type="scientific">Amycolatopsis umgeniensis</name>
    <dbReference type="NCBI Taxonomy" id="336628"/>
    <lineage>
        <taxon>Bacteria</taxon>
        <taxon>Bacillati</taxon>
        <taxon>Actinomycetota</taxon>
        <taxon>Actinomycetes</taxon>
        <taxon>Pseudonocardiales</taxon>
        <taxon>Pseudonocardiaceae</taxon>
        <taxon>Amycolatopsis</taxon>
    </lineage>
</organism>
<evidence type="ECO:0000256" key="1">
    <source>
        <dbReference type="SAM" id="MobiDB-lite"/>
    </source>
</evidence>